<proteinExistence type="predicted"/>
<sequence>MESRKKWILNSFEMAGNQNKLNKHHQLWQNGNYPVLLYSADVI</sequence>
<organism evidence="1 2">
    <name type="scientific">Mucilaginibacter terrae</name>
    <dbReference type="NCBI Taxonomy" id="1955052"/>
    <lineage>
        <taxon>Bacteria</taxon>
        <taxon>Pseudomonadati</taxon>
        <taxon>Bacteroidota</taxon>
        <taxon>Sphingobacteriia</taxon>
        <taxon>Sphingobacteriales</taxon>
        <taxon>Sphingobacteriaceae</taxon>
        <taxon>Mucilaginibacter</taxon>
    </lineage>
</organism>
<evidence type="ECO:0000313" key="1">
    <source>
        <dbReference type="EMBL" id="MDT3403064.1"/>
    </source>
</evidence>
<comment type="caution">
    <text evidence="1">The sequence shown here is derived from an EMBL/GenBank/DDBJ whole genome shotgun (WGS) entry which is preliminary data.</text>
</comment>
<reference evidence="2" key="1">
    <citation type="submission" date="2023-07" db="EMBL/GenBank/DDBJ databases">
        <title>Functional and genomic diversity of the sorghum phyllosphere microbiome.</title>
        <authorList>
            <person name="Shade A."/>
        </authorList>
    </citation>
    <scope>NUCLEOTIDE SEQUENCE [LARGE SCALE GENOMIC DNA]</scope>
    <source>
        <strain evidence="2">SORGH_AS_0422</strain>
    </source>
</reference>
<accession>A0ABU3GTF5</accession>
<gene>
    <name evidence="1" type="ORF">QE417_002136</name>
</gene>
<protein>
    <submittedName>
        <fullName evidence="1">Uncharacterized protein</fullName>
    </submittedName>
</protein>
<keyword evidence="2" id="KW-1185">Reference proteome</keyword>
<dbReference type="EMBL" id="JAVLVU010000001">
    <property type="protein sequence ID" value="MDT3403064.1"/>
    <property type="molecule type" value="Genomic_DNA"/>
</dbReference>
<evidence type="ECO:0000313" key="2">
    <source>
        <dbReference type="Proteomes" id="UP001258315"/>
    </source>
</evidence>
<dbReference type="Proteomes" id="UP001258315">
    <property type="component" value="Unassembled WGS sequence"/>
</dbReference>
<name>A0ABU3GTF5_9SPHI</name>
<dbReference type="RefSeq" id="WP_311949823.1">
    <property type="nucleotide sequence ID" value="NZ_JAVLVU010000001.1"/>
</dbReference>